<dbReference type="EMBL" id="PIQO01000008">
    <property type="protein sequence ID" value="PKR84805.1"/>
    <property type="molecule type" value="Genomic_DNA"/>
</dbReference>
<keyword evidence="3" id="KW-1185">Reference proteome</keyword>
<dbReference type="NCBIfam" id="NF038403">
    <property type="entry name" value="perm_prefix_1"/>
    <property type="match status" value="1"/>
</dbReference>
<evidence type="ECO:0000256" key="1">
    <source>
        <dbReference type="SAM" id="Phobius"/>
    </source>
</evidence>
<gene>
    <name evidence="2" type="ORF">CWO92_12300</name>
</gene>
<reference evidence="2 3" key="1">
    <citation type="submission" date="2017-11" db="EMBL/GenBank/DDBJ databases">
        <title>Bacillus camelliae sp. nov., isolated from pu'er tea.</title>
        <authorList>
            <person name="Niu L."/>
        </authorList>
    </citation>
    <scope>NUCLEOTIDE SEQUENCE [LARGE SCALE GENOMIC DNA]</scope>
    <source>
        <strain evidence="2 3">7578-1</strain>
    </source>
</reference>
<keyword evidence="1" id="KW-0472">Membrane</keyword>
<evidence type="ECO:0008006" key="4">
    <source>
        <dbReference type="Google" id="ProtNLM"/>
    </source>
</evidence>
<name>A0A2N3LJP1_9BACI</name>
<dbReference type="RefSeq" id="WP_101354510.1">
    <property type="nucleotide sequence ID" value="NZ_PIQO01000008.1"/>
</dbReference>
<dbReference type="Proteomes" id="UP000233440">
    <property type="component" value="Unassembled WGS sequence"/>
</dbReference>
<proteinExistence type="predicted"/>
<dbReference type="InterPro" id="IPR047928">
    <property type="entry name" value="Perm_prefix_1"/>
</dbReference>
<evidence type="ECO:0000313" key="2">
    <source>
        <dbReference type="EMBL" id="PKR84805.1"/>
    </source>
</evidence>
<keyword evidence="1" id="KW-1133">Transmembrane helix</keyword>
<evidence type="ECO:0000313" key="3">
    <source>
        <dbReference type="Proteomes" id="UP000233440"/>
    </source>
</evidence>
<organism evidence="2 3">
    <name type="scientific">Heyndrickxia camelliae</name>
    <dbReference type="NCBI Taxonomy" id="1707093"/>
    <lineage>
        <taxon>Bacteria</taxon>
        <taxon>Bacillati</taxon>
        <taxon>Bacillota</taxon>
        <taxon>Bacilli</taxon>
        <taxon>Bacillales</taxon>
        <taxon>Bacillaceae</taxon>
        <taxon>Heyndrickxia</taxon>
    </lineage>
</organism>
<protein>
    <recommendedName>
        <fullName evidence="4">2TM domain-containing protein</fullName>
    </recommendedName>
</protein>
<dbReference type="OrthoDB" id="9815852at2"/>
<accession>A0A2N3LJP1</accession>
<sequence>MKKIKNHVDDLFKNVPDSEQKEQIKQEIVENLEEKVFDLMAQGKEEEDAINKAIVDFGDIDEIENELGVKLPSPAKKNMSKIDLGFSIWGTVLIIALFVFINFYYTPHIIWFVYPTFAVLWWPLSMFYRWLRLRQK</sequence>
<comment type="caution">
    <text evidence="2">The sequence shown here is derived from an EMBL/GenBank/DDBJ whole genome shotgun (WGS) entry which is preliminary data.</text>
</comment>
<keyword evidence="1" id="KW-0812">Transmembrane</keyword>
<feature type="transmembrane region" description="Helical" evidence="1">
    <location>
        <begin position="111"/>
        <end position="131"/>
    </location>
</feature>
<dbReference type="AlphaFoldDB" id="A0A2N3LJP1"/>
<feature type="transmembrane region" description="Helical" evidence="1">
    <location>
        <begin position="86"/>
        <end position="105"/>
    </location>
</feature>